<evidence type="ECO:0000256" key="4">
    <source>
        <dbReference type="ARBA" id="ARBA00022729"/>
    </source>
</evidence>
<keyword evidence="12" id="KW-1185">Reference proteome</keyword>
<evidence type="ECO:0000256" key="9">
    <source>
        <dbReference type="ARBA" id="ARBA00034015"/>
    </source>
</evidence>
<evidence type="ECO:0000256" key="1">
    <source>
        <dbReference type="ARBA" id="ARBA00009006"/>
    </source>
</evidence>
<dbReference type="OrthoDB" id="5425539at2759"/>
<name>A0A2K3Q8F6_9HYPO</name>
<protein>
    <recommendedName>
        <fullName evidence="2">ribonuclease T1</fullName>
        <ecNumber evidence="2">4.6.1.24</ecNumber>
    </recommendedName>
</protein>
<comment type="caution">
    <text evidence="11">The sequence shown here is derived from an EMBL/GenBank/DDBJ whole genome shotgun (WGS) entry which is preliminary data.</text>
</comment>
<evidence type="ECO:0000256" key="5">
    <source>
        <dbReference type="ARBA" id="ARBA00022759"/>
    </source>
</evidence>
<evidence type="ECO:0000256" key="7">
    <source>
        <dbReference type="ARBA" id="ARBA00023157"/>
    </source>
</evidence>
<keyword evidence="7" id="KW-1015">Disulfide bond</keyword>
<evidence type="ECO:0000313" key="12">
    <source>
        <dbReference type="Proteomes" id="UP000236621"/>
    </source>
</evidence>
<dbReference type="EMBL" id="NRSZ01001041">
    <property type="protein sequence ID" value="PNY23811.1"/>
    <property type="molecule type" value="Genomic_DNA"/>
</dbReference>
<reference evidence="11 12" key="1">
    <citation type="submission" date="2017-08" db="EMBL/GenBank/DDBJ databases">
        <title>Harnessing the power of phylogenomics to disentangle the directionality and signatures of interkingdom host jumping in the parasitic fungal genus Tolypocladium.</title>
        <authorList>
            <person name="Quandt C.A."/>
            <person name="Patterson W."/>
            <person name="Spatafora J.W."/>
        </authorList>
    </citation>
    <scope>NUCLEOTIDE SEQUENCE [LARGE SCALE GENOMIC DNA]</scope>
    <source>
        <strain evidence="11 12">CBS 113982</strain>
    </source>
</reference>
<dbReference type="GO" id="GO:0016787">
    <property type="term" value="F:hydrolase activity"/>
    <property type="evidence" value="ECO:0007669"/>
    <property type="project" value="UniProtKB-KW"/>
</dbReference>
<evidence type="ECO:0000256" key="10">
    <source>
        <dbReference type="SAM" id="SignalP"/>
    </source>
</evidence>
<keyword evidence="5" id="KW-0255">Endonuclease</keyword>
<dbReference type="InterPro" id="IPR048269">
    <property type="entry name" value="RNase_U2"/>
</dbReference>
<comment type="similarity">
    <text evidence="1">Belongs to the ribonuclease N1/T1 family.</text>
</comment>
<comment type="catalytic activity">
    <reaction evidence="9">
        <text>[RNA] containing guanosine + H2O = an [RNA fragment]-3'-guanosine-3'-phosphate + a 5'-hydroxy-ribonucleotide-3'-[RNA fragment].</text>
        <dbReference type="EC" id="4.6.1.24"/>
    </reaction>
</comment>
<evidence type="ECO:0000313" key="11">
    <source>
        <dbReference type="EMBL" id="PNY23811.1"/>
    </source>
</evidence>
<sequence length="129" mass="13355">MQLSFALLSLVAIVSAAPAALQKRDTTCGNTSYSDAQITAAANAACKFVKSGGHAGKSTYPHKYNNLEGFNFPVNGPYFEFPILSSGRVYTGGKPGADRVVVTSDCRLAGEITHTGASGNNFVGCDGTS</sequence>
<dbReference type="GO" id="GO:0003723">
    <property type="term" value="F:RNA binding"/>
    <property type="evidence" value="ECO:0007669"/>
    <property type="project" value="InterPro"/>
</dbReference>
<dbReference type="AlphaFoldDB" id="A0A2K3Q8F6"/>
<feature type="signal peptide" evidence="10">
    <location>
        <begin position="1"/>
        <end position="16"/>
    </location>
</feature>
<keyword evidence="6" id="KW-0378">Hydrolase</keyword>
<dbReference type="PANTHER" id="PTHR42104:SF1">
    <property type="entry name" value="EXTRACELLULAR GUANYL-SPECIFIC RIBONUCLEASE RNTA (AFU_ORTHOLOGUE AFUA_4G03230)"/>
    <property type="match status" value="1"/>
</dbReference>
<dbReference type="STRING" id="45235.A0A2K3Q8F6"/>
<proteinExistence type="inferred from homology"/>
<dbReference type="GO" id="GO:0046589">
    <property type="term" value="F:ribonuclease T1 activity"/>
    <property type="evidence" value="ECO:0007669"/>
    <property type="project" value="UniProtKB-EC"/>
</dbReference>
<keyword evidence="4 10" id="KW-0732">Signal</keyword>
<keyword evidence="8" id="KW-0456">Lyase</keyword>
<evidence type="ECO:0000256" key="8">
    <source>
        <dbReference type="ARBA" id="ARBA00023239"/>
    </source>
</evidence>
<dbReference type="SUPFAM" id="SSF53933">
    <property type="entry name" value="Microbial ribonucleases"/>
    <property type="match status" value="1"/>
</dbReference>
<gene>
    <name evidence="11" type="ORF">TCAP_06248</name>
</gene>
<evidence type="ECO:0000256" key="3">
    <source>
        <dbReference type="ARBA" id="ARBA00022722"/>
    </source>
</evidence>
<organism evidence="11 12">
    <name type="scientific">Tolypocladium capitatum</name>
    <dbReference type="NCBI Taxonomy" id="45235"/>
    <lineage>
        <taxon>Eukaryota</taxon>
        <taxon>Fungi</taxon>
        <taxon>Dikarya</taxon>
        <taxon>Ascomycota</taxon>
        <taxon>Pezizomycotina</taxon>
        <taxon>Sordariomycetes</taxon>
        <taxon>Hypocreomycetidae</taxon>
        <taxon>Hypocreales</taxon>
        <taxon>Ophiocordycipitaceae</taxon>
        <taxon>Tolypocladium</taxon>
    </lineage>
</organism>
<evidence type="ECO:0000256" key="2">
    <source>
        <dbReference type="ARBA" id="ARBA00012549"/>
    </source>
</evidence>
<accession>A0A2K3Q8F6</accession>
<feature type="chain" id="PRO_5014398652" description="ribonuclease T1" evidence="10">
    <location>
        <begin position="17"/>
        <end position="129"/>
    </location>
</feature>
<dbReference type="PIRSF" id="PIRSF037430">
    <property type="entry name" value="RNase_U2"/>
    <property type="match status" value="1"/>
</dbReference>
<dbReference type="InterPro" id="IPR000026">
    <property type="entry name" value="N1-like"/>
</dbReference>
<dbReference type="InterPro" id="IPR016191">
    <property type="entry name" value="Ribonuclease/ribotoxin"/>
</dbReference>
<dbReference type="EC" id="4.6.1.24" evidence="2"/>
<dbReference type="PANTHER" id="PTHR42104">
    <property type="entry name" value="EXTRACELLULAR GUANYL-SPECIFIC RIBONUCLEASE RNTA (AFU_ORTHOLOGUE AFUA_4G03230)"/>
    <property type="match status" value="1"/>
</dbReference>
<dbReference type="Pfam" id="PF00545">
    <property type="entry name" value="Ribonuclease"/>
    <property type="match status" value="1"/>
</dbReference>
<keyword evidence="3" id="KW-0540">Nuclease</keyword>
<evidence type="ECO:0000256" key="6">
    <source>
        <dbReference type="ARBA" id="ARBA00022801"/>
    </source>
</evidence>
<dbReference type="CDD" id="cd00606">
    <property type="entry name" value="fungal_RNase"/>
    <property type="match status" value="1"/>
</dbReference>
<dbReference type="Proteomes" id="UP000236621">
    <property type="component" value="Unassembled WGS sequence"/>
</dbReference>
<dbReference type="Gene3D" id="3.10.450.30">
    <property type="entry name" value="Microbial ribonucleases"/>
    <property type="match status" value="1"/>
</dbReference>